<gene>
    <name evidence="2" type="ORF">O3M35_007886</name>
</gene>
<dbReference type="EMBL" id="JAPXFL010000004">
    <property type="protein sequence ID" value="KAK9508164.1"/>
    <property type="molecule type" value="Genomic_DNA"/>
</dbReference>
<dbReference type="PROSITE" id="PS50222">
    <property type="entry name" value="EF_HAND_2"/>
    <property type="match status" value="1"/>
</dbReference>
<organism evidence="2 3">
    <name type="scientific">Rhynocoris fuscipes</name>
    <dbReference type="NCBI Taxonomy" id="488301"/>
    <lineage>
        <taxon>Eukaryota</taxon>
        <taxon>Metazoa</taxon>
        <taxon>Ecdysozoa</taxon>
        <taxon>Arthropoda</taxon>
        <taxon>Hexapoda</taxon>
        <taxon>Insecta</taxon>
        <taxon>Pterygota</taxon>
        <taxon>Neoptera</taxon>
        <taxon>Paraneoptera</taxon>
        <taxon>Hemiptera</taxon>
        <taxon>Heteroptera</taxon>
        <taxon>Panheteroptera</taxon>
        <taxon>Cimicomorpha</taxon>
        <taxon>Reduviidae</taxon>
        <taxon>Harpactorinae</taxon>
        <taxon>Harpactorini</taxon>
        <taxon>Rhynocoris</taxon>
    </lineage>
</organism>
<dbReference type="AlphaFoldDB" id="A0AAW1DI96"/>
<dbReference type="Proteomes" id="UP001461498">
    <property type="component" value="Unassembled WGS sequence"/>
</dbReference>
<keyword evidence="3" id="KW-1185">Reference proteome</keyword>
<accession>A0AAW1DI96</accession>
<reference evidence="2 3" key="1">
    <citation type="submission" date="2022-12" db="EMBL/GenBank/DDBJ databases">
        <title>Chromosome-level genome assembly of true bugs.</title>
        <authorList>
            <person name="Ma L."/>
            <person name="Li H."/>
        </authorList>
    </citation>
    <scope>NUCLEOTIDE SEQUENCE [LARGE SCALE GENOMIC DNA]</scope>
    <source>
        <strain evidence="2">Lab_2022b</strain>
    </source>
</reference>
<protein>
    <recommendedName>
        <fullName evidence="1">EF-hand domain-containing protein</fullName>
    </recommendedName>
</protein>
<dbReference type="PANTHER" id="PTHR20875:SF0">
    <property type="entry name" value="GH12158P"/>
    <property type="match status" value="1"/>
</dbReference>
<dbReference type="InterPro" id="IPR002048">
    <property type="entry name" value="EF_hand_dom"/>
</dbReference>
<feature type="domain" description="EF-hand" evidence="1">
    <location>
        <begin position="283"/>
        <end position="318"/>
    </location>
</feature>
<dbReference type="GO" id="GO:0005509">
    <property type="term" value="F:calcium ion binding"/>
    <property type="evidence" value="ECO:0007669"/>
    <property type="project" value="InterPro"/>
</dbReference>
<name>A0AAW1DI96_9HEMI</name>
<dbReference type="Gene3D" id="1.10.238.10">
    <property type="entry name" value="EF-hand"/>
    <property type="match status" value="1"/>
</dbReference>
<evidence type="ECO:0000259" key="1">
    <source>
        <dbReference type="PROSITE" id="PS50222"/>
    </source>
</evidence>
<sequence>MHGGLIEEMKACDKEPVNIYRTLKKIQAGMFRTGFNLWEIFRNLDPERKCYVTSHKFLTVLNGPLKNLIGLSDEEIIQVSDLFKTSDGQIAYEQFCHLIHDYRPPPSKLDLVQDDPNSVNKSLTRNEERVLYNTLMYIATTVTKRKLVLKPFFQDYEMIKKHSGLVTKTTFYKVLDFMGVKISKFAIDILVKRYERDDYTIKYNAFLSELDEVFQFLEANNYVDSSGRLWDPTKIPLYEKPPPGSGDQCGLRQVYLPSWINKSKVDPKEVINIILKFKQHICRNKIRIRDFFKEFDTKDTGRVDVHDFVMGLRWLSYGRVDPVNLFLNAKEIDIIMDLYADPIYPDRKLWKVLEEDLEGGKFLDNGNGKLLYFSF</sequence>
<evidence type="ECO:0000313" key="2">
    <source>
        <dbReference type="EMBL" id="KAK9508164.1"/>
    </source>
</evidence>
<dbReference type="PANTHER" id="PTHR20875">
    <property type="entry name" value="EF-HAND CALCIUM-BINDING DOMAIN-CONTAINING PROTEIN 6-RELATED"/>
    <property type="match status" value="1"/>
</dbReference>
<dbReference type="InterPro" id="IPR011992">
    <property type="entry name" value="EF-hand-dom_pair"/>
</dbReference>
<dbReference type="SUPFAM" id="SSF47473">
    <property type="entry name" value="EF-hand"/>
    <property type="match status" value="2"/>
</dbReference>
<comment type="caution">
    <text evidence="2">The sequence shown here is derived from an EMBL/GenBank/DDBJ whole genome shotgun (WGS) entry which is preliminary data.</text>
</comment>
<evidence type="ECO:0000313" key="3">
    <source>
        <dbReference type="Proteomes" id="UP001461498"/>
    </source>
</evidence>
<proteinExistence type="predicted"/>
<dbReference type="InterPro" id="IPR052603">
    <property type="entry name" value="EFCB6"/>
</dbReference>